<proteinExistence type="predicted"/>
<sequence length="136" mass="14111">MSISADGMSVPRVSHEATIVRAQDAFAAAKAAKARQAQSAYAPTAPSAPKPSVATQSGAIIAQISQRAGTTAAMLRQNEPNNPLIKLADGIHQTMASAGSDPFAAFGQVNELENALQFALSSNEQLLQNLALKPLE</sequence>
<gene>
    <name evidence="1" type="ORF">METZ01_LOCUS438220</name>
</gene>
<accession>A0A382YPZ6</accession>
<name>A0A382YPZ6_9ZZZZ</name>
<dbReference type="EMBL" id="UINC01177621">
    <property type="protein sequence ID" value="SVD85366.1"/>
    <property type="molecule type" value="Genomic_DNA"/>
</dbReference>
<protein>
    <submittedName>
        <fullName evidence="1">Uncharacterized protein</fullName>
    </submittedName>
</protein>
<reference evidence="1" key="1">
    <citation type="submission" date="2018-05" db="EMBL/GenBank/DDBJ databases">
        <authorList>
            <person name="Lanie J.A."/>
            <person name="Ng W.-L."/>
            <person name="Kazmierczak K.M."/>
            <person name="Andrzejewski T.M."/>
            <person name="Davidsen T.M."/>
            <person name="Wayne K.J."/>
            <person name="Tettelin H."/>
            <person name="Glass J.I."/>
            <person name="Rusch D."/>
            <person name="Podicherti R."/>
            <person name="Tsui H.-C.T."/>
            <person name="Winkler M.E."/>
        </authorList>
    </citation>
    <scope>NUCLEOTIDE SEQUENCE</scope>
</reference>
<dbReference type="AlphaFoldDB" id="A0A382YPZ6"/>
<evidence type="ECO:0000313" key="1">
    <source>
        <dbReference type="EMBL" id="SVD85366.1"/>
    </source>
</evidence>
<organism evidence="1">
    <name type="scientific">marine metagenome</name>
    <dbReference type="NCBI Taxonomy" id="408172"/>
    <lineage>
        <taxon>unclassified sequences</taxon>
        <taxon>metagenomes</taxon>
        <taxon>ecological metagenomes</taxon>
    </lineage>
</organism>